<dbReference type="RefSeq" id="WP_346188477.1">
    <property type="nucleotide sequence ID" value="NZ_BAABRL010000005.1"/>
</dbReference>
<dbReference type="Proteomes" id="UP001424741">
    <property type="component" value="Unassembled WGS sequence"/>
</dbReference>
<dbReference type="InterPro" id="IPR016919">
    <property type="entry name" value="UCP029416_PTP"/>
</dbReference>
<dbReference type="Gene3D" id="3.40.50.2300">
    <property type="match status" value="2"/>
</dbReference>
<reference evidence="1 2" key="1">
    <citation type="submission" date="2024-02" db="EMBL/GenBank/DDBJ databases">
        <title>Rubritalea halochordaticola NBRC 107102.</title>
        <authorList>
            <person name="Ichikawa N."/>
            <person name="Katano-Makiyama Y."/>
            <person name="Hidaka K."/>
        </authorList>
    </citation>
    <scope>NUCLEOTIDE SEQUENCE [LARGE SCALE GENOMIC DNA]</scope>
    <source>
        <strain evidence="1 2">NBRC 107102</strain>
    </source>
</reference>
<evidence type="ECO:0008006" key="3">
    <source>
        <dbReference type="Google" id="ProtNLM"/>
    </source>
</evidence>
<dbReference type="InterPro" id="IPR036196">
    <property type="entry name" value="Ptyr_pPase_sf"/>
</dbReference>
<keyword evidence="2" id="KW-1185">Reference proteome</keyword>
<dbReference type="SUPFAM" id="SSF52788">
    <property type="entry name" value="Phosphotyrosine protein phosphatases I"/>
    <property type="match status" value="1"/>
</dbReference>
<protein>
    <recommendedName>
        <fullName evidence="3">Protein-tyrosine-phosphatase</fullName>
    </recommendedName>
</protein>
<sequence length="115" mass="13624">MLNEDSEKWRVLFVCGRNLWRSPTGEKLYENDQRMLVRSAGLSASSRRKLAAADIEWADVIFVMEAEQMKRIREGYRDLLGRIQLVNLEIPDEYQYMDPELIELLRAGVESWWEE</sequence>
<name>A0ABP9UZ51_9BACT</name>
<gene>
    <name evidence="1" type="ORF">Rhal01_01907</name>
</gene>
<proteinExistence type="predicted"/>
<dbReference type="EMBL" id="BAABRL010000005">
    <property type="protein sequence ID" value="GAA5495728.1"/>
    <property type="molecule type" value="Genomic_DNA"/>
</dbReference>
<accession>A0ABP9UZ51</accession>
<dbReference type="PIRSF" id="PIRSF029416">
    <property type="entry name" value="UCP029416_PTP"/>
    <property type="match status" value="1"/>
</dbReference>
<comment type="caution">
    <text evidence="1">The sequence shown here is derived from an EMBL/GenBank/DDBJ whole genome shotgun (WGS) entry which is preliminary data.</text>
</comment>
<evidence type="ECO:0000313" key="2">
    <source>
        <dbReference type="Proteomes" id="UP001424741"/>
    </source>
</evidence>
<organism evidence="1 2">
    <name type="scientific">Rubritalea halochordaticola</name>
    <dbReference type="NCBI Taxonomy" id="714537"/>
    <lineage>
        <taxon>Bacteria</taxon>
        <taxon>Pseudomonadati</taxon>
        <taxon>Verrucomicrobiota</taxon>
        <taxon>Verrucomicrobiia</taxon>
        <taxon>Verrucomicrobiales</taxon>
        <taxon>Rubritaleaceae</taxon>
        <taxon>Rubritalea</taxon>
    </lineage>
</organism>
<evidence type="ECO:0000313" key="1">
    <source>
        <dbReference type="EMBL" id="GAA5495728.1"/>
    </source>
</evidence>